<keyword evidence="2" id="KW-0269">Exonuclease</keyword>
<dbReference type="GO" id="GO:0004527">
    <property type="term" value="F:exonuclease activity"/>
    <property type="evidence" value="ECO:0007669"/>
    <property type="project" value="UniProtKB-KW"/>
</dbReference>
<dbReference type="Pfam" id="PF12684">
    <property type="entry name" value="DUF3799"/>
    <property type="match status" value="1"/>
</dbReference>
<dbReference type="Proteomes" id="UP000326063">
    <property type="component" value="Segment"/>
</dbReference>
<keyword evidence="2" id="KW-0378">Hydrolase</keyword>
<dbReference type="RefSeq" id="YP_010051651.1">
    <property type="nucleotide sequence ID" value="NC_054445.1"/>
</dbReference>
<dbReference type="InterPro" id="IPR024432">
    <property type="entry name" value="Put_RecE_PDDEXK-like_dom"/>
</dbReference>
<dbReference type="KEGG" id="vg:63926142"/>
<evidence type="ECO:0000313" key="3">
    <source>
        <dbReference type="Proteomes" id="UP000326063"/>
    </source>
</evidence>
<dbReference type="Gene3D" id="3.90.320.10">
    <property type="match status" value="1"/>
</dbReference>
<evidence type="ECO:0000259" key="1">
    <source>
        <dbReference type="Pfam" id="PF12684"/>
    </source>
</evidence>
<keyword evidence="2" id="KW-0547">Nucleotide-binding</keyword>
<reference evidence="2 3" key="1">
    <citation type="submission" date="2019-07" db="EMBL/GenBank/DDBJ databases">
        <authorList>
            <person name="Divens A.M."/>
            <person name="Garlena R.A."/>
            <person name="Russell D.A."/>
            <person name="Pope W.H."/>
            <person name="Jacobs-Sera D."/>
            <person name="Hatfull G.F."/>
        </authorList>
    </citation>
    <scope>NUCLEOTIDE SEQUENCE [LARGE SCALE GENOMIC DNA]</scope>
</reference>
<protein>
    <submittedName>
        <fullName evidence="2">RecB-like exonuclease/helicase</fullName>
    </submittedName>
</protein>
<dbReference type="GO" id="GO:0004386">
    <property type="term" value="F:helicase activity"/>
    <property type="evidence" value="ECO:0007669"/>
    <property type="project" value="UniProtKB-KW"/>
</dbReference>
<evidence type="ECO:0000313" key="2">
    <source>
        <dbReference type="EMBL" id="QFG06047.1"/>
    </source>
</evidence>
<organism evidence="2 3">
    <name type="scientific">Mycobacterium phage Mercurio</name>
    <dbReference type="NCBI Taxonomy" id="2575612"/>
    <lineage>
        <taxon>Viruses</taxon>
        <taxon>Duplodnaviria</taxon>
        <taxon>Heunggongvirae</taxon>
        <taxon>Uroviricota</taxon>
        <taxon>Caudoviricetes</taxon>
        <taxon>Gclasvirinae</taxon>
        <taxon>Jolieduovirus</taxon>
        <taxon>Jolieduovirus mercurio</taxon>
    </lineage>
</organism>
<accession>A0A5J6T887</accession>
<dbReference type="GeneID" id="63926142"/>
<dbReference type="InterPro" id="IPR011604">
    <property type="entry name" value="PDDEXK-like_dom_sf"/>
</dbReference>
<feature type="domain" description="Putative exodeoxyribonuclease 8 PDDEXK-like" evidence="1">
    <location>
        <begin position="176"/>
        <end position="332"/>
    </location>
</feature>
<keyword evidence="3" id="KW-1185">Reference proteome</keyword>
<keyword evidence="2" id="KW-0067">ATP-binding</keyword>
<gene>
    <name evidence="2" type="primary">45</name>
    <name evidence="2" type="ORF">PBI_MERCURIO_45</name>
</gene>
<dbReference type="EMBL" id="MN234219">
    <property type="protein sequence ID" value="QFG06047.1"/>
    <property type="molecule type" value="Genomic_DNA"/>
</dbReference>
<name>A0A5J6T887_9CAUD</name>
<proteinExistence type="predicted"/>
<sequence length="362" mass="39956">MTRGLPPDRCENCGYAQKYSKQERGERPAFCRNHGAWLCAGCRDGIMGCTAAGHRIDAIAPRVDVTGIPPNDGIYSNIADDVYHADLTSLSSSGARALLAGTPEEFDFARRTPADPNKNYDFGHAAHKMVLGIGSRLALLDPKVCGHTKDGKIAANPASTSEWKAAAAAARKRGQLPIAKWDMEKAQTMAGRVFQHPIASRLLSRGAAEHSIYWHDDATGVRRRIRPDFLPETNRRPLCIDYKTAKSANPEQFQRAVVDYGYHCQQAFYEDGLAELGLVDVGFLFVVQAKDAPYTVSVCQIDPEVVELGRRQNRMALEIFARCQESGEWPGYDGIHTVGMAGWARKQAEETIEAFYQSQQPL</sequence>
<keyword evidence="2" id="KW-0540">Nuclease</keyword>
<keyword evidence="2" id="KW-0347">Helicase</keyword>